<dbReference type="VEuPathDB" id="GiardiaDB:GLP15_1308"/>
<evidence type="ECO:0000313" key="3">
    <source>
        <dbReference type="Proteomes" id="UP000008974"/>
    </source>
</evidence>
<proteinExistence type="predicted"/>
<sequence>MLAGEADPQQTVSVTEVLPPNLGKIIRQSQQDTQESRVRSRPSSTRQGFVVAEQRLRENADYRVLCGICRRWGDREHLNAHDGFTPQLKLSGSSGFNCQTKIGRARTARMIETIILHLPVSLTECLSICHDSVDWVASRIADSCKYFESWFPASFMALINEKAEMMGREKLLLPQDSPEDVRDDEDWSLDTNTFRAQSNKQNKKWSKELYNEIKTPSMDFYDDVEDISARDLLAKLTAEQASQEQQGDQIMKPHIYHQARSRPGFSYNFADRTKDFYLNSRCPHGEAQQILSDAANEAIYGARQPILNHTPMRPASQQLTKAEQIICKTVYSKPTRIIDQAPKNIKPLTAPYTSSLDAARHRYELYKNILASGDRQVNLAGRTLRSMNSSSVRLAEEALHLNELEAEIKMNVKAYHEGRIRAKSVHGSMVESRRYGATGFKEVQMGRGVVVVPDYFTPQARRHTKALYEQYNNEYDFSTAEIDHPDELLDSNEDFTGLGIAKLNQSKLRALAGIVASPKYAETEEGTDGIQGDGSDNDLEDSDDSMDNAKKRSMGKNGVSAANAFIYRKAIAEYVTSQVNLPQYDNKLQPMVFPQDTEKSGAFYSSPQQSMAAAGDLKTKDLLSGGKHGFDPRLYQVLDASKNILNNEDLFLDSDSEDNLGRRPAKTLPDQHLYKDLYLDSDPSDPDAPSQEDKIEAPELSFIRESIILEGVRDTLAPIADIAKDPKGLLTTPDPVGPLIMKQAASMKAKAIKAEMAAREEQAALAAKLAREKARKAAEANDKTKTSKNTKVPKIKNQSQGPSVTDAMSKYTASGAPISYETMAADTYKAAATVAELAQNAEAIRSLADSEIEQSKQREQAFIEKQRVEMRKTAAFNGLTEACKKVAERTGDLNSMRTAGITHVAKAHLGNTVFYKPGLERYERQRLSDEEAEDNSAIITKIDLDFKPYLYDNSKTLEKLNKITEITSTPLRKEDDGTVPLFERTYQPINAASRKPGSTDMTLPYIEQPASAPSLFQRTMTGRHLSGMQFKENIYDYAESGCAPPFAPDVGSVASAVTAEVSARNAQRTKPLPQPNRKEIRTFFDDRAINTANPQTQVFKMQSIETDSSLKVDAAVASAQNIASLFTLNATKNQKLNAALTKRDLARKNADAKAMSSSGLDESTLPDMDLCTTKAASLSTTSPSKLDSDSVVTEPMTPLIAQADRTVALVGMTRSAISEYKSHASEFQQERLASSVFGRPAVLPSMSLIGRELTRVKDNNLLKDLQQANISVIPSRNATVSSLTQRDNNPTLVNIASMMSRMNTDPCPREITKKGRKGKKGKKSKKGTKGSKKK</sequence>
<feature type="compositionally biased region" description="Basic and acidic residues" evidence="1">
    <location>
        <begin position="776"/>
        <end position="785"/>
    </location>
</feature>
<dbReference type="OMA" id="GITHVAK"/>
<dbReference type="EMBL" id="ACVC01000232">
    <property type="protein sequence ID" value="EFO61339.1"/>
    <property type="molecule type" value="Genomic_DNA"/>
</dbReference>
<feature type="compositionally biased region" description="Acidic residues" evidence="1">
    <location>
        <begin position="535"/>
        <end position="546"/>
    </location>
</feature>
<feature type="region of interest" description="Disordered" evidence="1">
    <location>
        <begin position="776"/>
        <end position="806"/>
    </location>
</feature>
<feature type="region of interest" description="Disordered" evidence="1">
    <location>
        <begin position="521"/>
        <end position="554"/>
    </location>
</feature>
<reference evidence="2 3" key="1">
    <citation type="journal article" date="2010" name="BMC Genomics">
        <title>Genome analysis and comparative genomics of a Giardia intestinalis assemblage E isolate.</title>
        <authorList>
            <person name="Jerlstrom-Hultqvist J."/>
            <person name="Franzen O."/>
            <person name="Ankarklev J."/>
            <person name="Xu F."/>
            <person name="Nohynkova E."/>
            <person name="Andersson J.O."/>
            <person name="Svard S.G."/>
            <person name="Andersson B."/>
        </authorList>
    </citation>
    <scope>NUCLEOTIDE SEQUENCE [LARGE SCALE GENOMIC DNA]</scope>
    <source>
        <strain evidence="2 3">P15</strain>
    </source>
</reference>
<gene>
    <name evidence="2" type="ORF">GLP15_1308</name>
</gene>
<dbReference type="OrthoDB" id="10255191at2759"/>
<comment type="caution">
    <text evidence="2">The sequence shown here is derived from an EMBL/GenBank/DDBJ whole genome shotgun (WGS) entry which is preliminary data.</text>
</comment>
<organism evidence="2 3">
    <name type="scientific">Giardia intestinalis (strain P15)</name>
    <name type="common">Giardia lamblia</name>
    <dbReference type="NCBI Taxonomy" id="658858"/>
    <lineage>
        <taxon>Eukaryota</taxon>
        <taxon>Metamonada</taxon>
        <taxon>Diplomonadida</taxon>
        <taxon>Hexamitidae</taxon>
        <taxon>Giardiinae</taxon>
        <taxon>Giardia</taxon>
    </lineage>
</organism>
<evidence type="ECO:0000313" key="2">
    <source>
        <dbReference type="EMBL" id="EFO61339.1"/>
    </source>
</evidence>
<feature type="compositionally biased region" description="Basic residues" evidence="1">
    <location>
        <begin position="1314"/>
        <end position="1334"/>
    </location>
</feature>
<dbReference type="Proteomes" id="UP000008974">
    <property type="component" value="Unassembled WGS sequence"/>
</dbReference>
<protein>
    <submittedName>
        <fullName evidence="2">Uncharacterized protein</fullName>
    </submittedName>
</protein>
<evidence type="ECO:0000256" key="1">
    <source>
        <dbReference type="SAM" id="MobiDB-lite"/>
    </source>
</evidence>
<accession>E1F895</accession>
<name>E1F895_GIAIA</name>
<feature type="region of interest" description="Disordered" evidence="1">
    <location>
        <begin position="1302"/>
        <end position="1334"/>
    </location>
</feature>